<evidence type="ECO:0000313" key="1">
    <source>
        <dbReference type="EMBL" id="ORZ26319.1"/>
    </source>
</evidence>
<dbReference type="GeneID" id="33565070"/>
<protein>
    <submittedName>
        <fullName evidence="2">Uncharacterized protein</fullName>
    </submittedName>
</protein>
<dbReference type="InParanoid" id="A0A1Y2GZT5"/>
<dbReference type="EMBL" id="MCFF01000007">
    <property type="protein sequence ID" value="ORZ26322.1"/>
    <property type="molecule type" value="Genomic_DNA"/>
</dbReference>
<comment type="caution">
    <text evidence="2">The sequence shown here is derived from an EMBL/GenBank/DDBJ whole genome shotgun (WGS) entry which is preliminary data.</text>
</comment>
<name>A0A1Y2GZT5_9FUNG</name>
<dbReference type="Proteomes" id="UP000193648">
    <property type="component" value="Unassembled WGS sequence"/>
</dbReference>
<dbReference type="AlphaFoldDB" id="A0A1Y2GZT5"/>
<gene>
    <name evidence="1" type="ORF">BCR41DRAFT_348110</name>
    <name evidence="2" type="ORF">BCR41DRAFT_348115</name>
</gene>
<reference evidence="2 3" key="1">
    <citation type="submission" date="2016-07" db="EMBL/GenBank/DDBJ databases">
        <title>Pervasive Adenine N6-methylation of Active Genes in Fungi.</title>
        <authorList>
            <consortium name="DOE Joint Genome Institute"/>
            <person name="Mondo S.J."/>
            <person name="Dannebaum R.O."/>
            <person name="Kuo R.C."/>
            <person name="Labutti K."/>
            <person name="Haridas S."/>
            <person name="Kuo A."/>
            <person name="Salamov A."/>
            <person name="Ahrendt S.R."/>
            <person name="Lipzen A."/>
            <person name="Sullivan W."/>
            <person name="Andreopoulos W.B."/>
            <person name="Clum A."/>
            <person name="Lindquist E."/>
            <person name="Daum C."/>
            <person name="Ramamoorthy G.K."/>
            <person name="Gryganskyi A."/>
            <person name="Culley D."/>
            <person name="Magnuson J.K."/>
            <person name="James T.Y."/>
            <person name="O'Malley M.A."/>
            <person name="Stajich J.E."/>
            <person name="Spatafora J.W."/>
            <person name="Visel A."/>
            <person name="Grigoriev I.V."/>
        </authorList>
    </citation>
    <scope>NUCLEOTIDE SEQUENCE [LARGE SCALE GENOMIC DNA]</scope>
    <source>
        <strain evidence="2 3">NRRL 3116</strain>
    </source>
</reference>
<evidence type="ECO:0000313" key="2">
    <source>
        <dbReference type="EMBL" id="ORZ26322.1"/>
    </source>
</evidence>
<evidence type="ECO:0000313" key="3">
    <source>
        <dbReference type="Proteomes" id="UP000193648"/>
    </source>
</evidence>
<organism evidence="2 3">
    <name type="scientific">Lobosporangium transversale</name>
    <dbReference type="NCBI Taxonomy" id="64571"/>
    <lineage>
        <taxon>Eukaryota</taxon>
        <taxon>Fungi</taxon>
        <taxon>Fungi incertae sedis</taxon>
        <taxon>Mucoromycota</taxon>
        <taxon>Mortierellomycotina</taxon>
        <taxon>Mortierellomycetes</taxon>
        <taxon>Mortierellales</taxon>
        <taxon>Mortierellaceae</taxon>
        <taxon>Lobosporangium</taxon>
    </lineage>
</organism>
<dbReference type="EMBL" id="MCFF01000007">
    <property type="protein sequence ID" value="ORZ26319.1"/>
    <property type="molecule type" value="Genomic_DNA"/>
</dbReference>
<dbReference type="RefSeq" id="XP_021884084.1">
    <property type="nucleotide sequence ID" value="XM_022023226.1"/>
</dbReference>
<accession>A0A1Y2GZT5</accession>
<sequence>MTTFGFKSYSSSTVENEYFILLRSAVSHIGKYKCHGLLSGEMQQECHTHSSYFQGKVHGLIWWLSDEMNAVMVNETQECHQCYP</sequence>
<keyword evidence="3" id="KW-1185">Reference proteome</keyword>
<proteinExistence type="predicted"/>